<feature type="non-terminal residue" evidence="1">
    <location>
        <position position="158"/>
    </location>
</feature>
<reference evidence="1 2" key="1">
    <citation type="submission" date="2018-05" db="EMBL/GenBank/DDBJ databases">
        <title>Draft genome sequence of Scytalidium lignicola DSM 105466, a ubiquitous saprotrophic fungus.</title>
        <authorList>
            <person name="Buettner E."/>
            <person name="Gebauer A.M."/>
            <person name="Hofrichter M."/>
            <person name="Liers C."/>
            <person name="Kellner H."/>
        </authorList>
    </citation>
    <scope>NUCLEOTIDE SEQUENCE [LARGE SCALE GENOMIC DNA]</scope>
    <source>
        <strain evidence="1 2">DSM 105466</strain>
    </source>
</reference>
<gene>
    <name evidence="1" type="ORF">B7463_g4356</name>
</gene>
<dbReference type="Proteomes" id="UP000258309">
    <property type="component" value="Unassembled WGS sequence"/>
</dbReference>
<name>A0A3E2HFP7_SCYLI</name>
<keyword evidence="2" id="KW-1185">Reference proteome</keyword>
<protein>
    <submittedName>
        <fullName evidence="1">Uncharacterized protein</fullName>
    </submittedName>
</protein>
<evidence type="ECO:0000313" key="1">
    <source>
        <dbReference type="EMBL" id="RFU31972.1"/>
    </source>
</evidence>
<organism evidence="1 2">
    <name type="scientific">Scytalidium lignicola</name>
    <name type="common">Hyphomycete</name>
    <dbReference type="NCBI Taxonomy" id="5539"/>
    <lineage>
        <taxon>Eukaryota</taxon>
        <taxon>Fungi</taxon>
        <taxon>Dikarya</taxon>
        <taxon>Ascomycota</taxon>
        <taxon>Pezizomycotina</taxon>
        <taxon>Leotiomycetes</taxon>
        <taxon>Leotiomycetes incertae sedis</taxon>
        <taxon>Scytalidium</taxon>
    </lineage>
</organism>
<comment type="caution">
    <text evidence="1">The sequence shown here is derived from an EMBL/GenBank/DDBJ whole genome shotgun (WGS) entry which is preliminary data.</text>
</comment>
<accession>A0A3E2HFP7</accession>
<dbReference type="EMBL" id="NCSJ02000064">
    <property type="protein sequence ID" value="RFU31972.1"/>
    <property type="molecule type" value="Genomic_DNA"/>
</dbReference>
<dbReference type="AlphaFoldDB" id="A0A3E2HFP7"/>
<sequence>MAYTYPYGSRAAAFANLLGGYPQYGSNAYNNYGYANQFGQYGYYDPYAYSTSTITGRDLCSRCAINEDVLLNAVPDLMYACGCDDPDCDNFDRKQAAINGLAFSRAALRGAGYGSYSTVGGNNTLSAALPRLGGGLSRRGRGPMGGYPPPRSLKWLNI</sequence>
<proteinExistence type="predicted"/>
<evidence type="ECO:0000313" key="2">
    <source>
        <dbReference type="Proteomes" id="UP000258309"/>
    </source>
</evidence>
<feature type="non-terminal residue" evidence="1">
    <location>
        <position position="1"/>
    </location>
</feature>